<dbReference type="RefSeq" id="XP_003867705.1">
    <property type="nucleotide sequence ID" value="XM_003867657.1"/>
</dbReference>
<evidence type="ECO:0000313" key="2">
    <source>
        <dbReference type="Proteomes" id="UP000005018"/>
    </source>
</evidence>
<evidence type="ECO:0000313" key="1">
    <source>
        <dbReference type="EMBL" id="CCG22268.1"/>
    </source>
</evidence>
<dbReference type="OrthoDB" id="205794at2759"/>
<accession>H8WZS3</accession>
<keyword evidence="2" id="KW-1185">Reference proteome</keyword>
<dbReference type="AlphaFoldDB" id="H8WZS3"/>
<reference evidence="1 2" key="1">
    <citation type="journal article" date="2012" name="PLoS ONE">
        <title>Sequence and analysis of the genome of the pathogenic yeast Candida orthopsilosis.</title>
        <authorList>
            <person name="Riccombeni A."/>
            <person name="Vidanes G."/>
            <person name="Proux-Wera E."/>
            <person name="Wolfe K.H."/>
            <person name="Butler G."/>
        </authorList>
    </citation>
    <scope>NUCLEOTIDE SEQUENCE [LARGE SCALE GENOMIC DNA]</scope>
    <source>
        <strain evidence="1 2">Co 90-125</strain>
    </source>
</reference>
<gene>
    <name evidence="1" type="ORF">CORT_0B05600</name>
</gene>
<name>H8WZS3_CANO9</name>
<proteinExistence type="predicted"/>
<dbReference type="GeneID" id="14538888"/>
<sequence>MVSMGYEPVEHLPYICENISPEERANVEQLIRLELANQFNTTFTTAPTTGVPSTVGSNAQPLQHLRNEPLQQHPSADSSLRNITMHPMDEENLIANGIRSTMLEMSKQQYEEESDDEEDENMNEDVYLARNVDFPLSSPLEESSSSREDSGVNYTTLGHATSRQWNVNMLHESGQGTHILQSNHLKELDNSKKDLMTSVSNKRKIIDDVNELRKKRQLNDLQPADFSKVRWSPEIITASEMNIEETKKNR</sequence>
<organism evidence="1 2">
    <name type="scientific">Candida orthopsilosis (strain 90-125)</name>
    <name type="common">Yeast</name>
    <dbReference type="NCBI Taxonomy" id="1136231"/>
    <lineage>
        <taxon>Eukaryota</taxon>
        <taxon>Fungi</taxon>
        <taxon>Dikarya</taxon>
        <taxon>Ascomycota</taxon>
        <taxon>Saccharomycotina</taxon>
        <taxon>Pichiomycetes</taxon>
        <taxon>Debaryomycetaceae</taxon>
        <taxon>Candida/Lodderomyces clade</taxon>
        <taxon>Candida</taxon>
    </lineage>
</organism>
<dbReference type="HOGENOM" id="CLU_093527_0_0_1"/>
<dbReference type="KEGG" id="cot:CORT_0B05600"/>
<dbReference type="Proteomes" id="UP000005018">
    <property type="component" value="Chromosome 2"/>
</dbReference>
<dbReference type="EMBL" id="HE681720">
    <property type="protein sequence ID" value="CCG22268.1"/>
    <property type="molecule type" value="Genomic_DNA"/>
</dbReference>
<protein>
    <submittedName>
        <fullName evidence="1">Uncharacterized protein</fullName>
    </submittedName>
</protein>